<keyword evidence="2 3" id="KW-0040">ANK repeat</keyword>
<organism evidence="5 6">
    <name type="scientific">Mytilus coruscus</name>
    <name type="common">Sea mussel</name>
    <dbReference type="NCBI Taxonomy" id="42192"/>
    <lineage>
        <taxon>Eukaryota</taxon>
        <taxon>Metazoa</taxon>
        <taxon>Spiralia</taxon>
        <taxon>Lophotrochozoa</taxon>
        <taxon>Mollusca</taxon>
        <taxon>Bivalvia</taxon>
        <taxon>Autobranchia</taxon>
        <taxon>Pteriomorphia</taxon>
        <taxon>Mytilida</taxon>
        <taxon>Mytiloidea</taxon>
        <taxon>Mytilidae</taxon>
        <taxon>Mytilinae</taxon>
        <taxon>Mytilus</taxon>
    </lineage>
</organism>
<name>A0A6J8A268_MYTCO</name>
<dbReference type="InterPro" id="IPR036770">
    <property type="entry name" value="Ankyrin_rpt-contain_sf"/>
</dbReference>
<reference evidence="5 6" key="1">
    <citation type="submission" date="2020-06" db="EMBL/GenBank/DDBJ databases">
        <authorList>
            <person name="Li R."/>
            <person name="Bekaert M."/>
        </authorList>
    </citation>
    <scope>NUCLEOTIDE SEQUENCE [LARGE SCALE GENOMIC DNA]</scope>
    <source>
        <strain evidence="6">wild</strain>
    </source>
</reference>
<feature type="repeat" description="ANK" evidence="3">
    <location>
        <begin position="37"/>
        <end position="69"/>
    </location>
</feature>
<evidence type="ECO:0000313" key="5">
    <source>
        <dbReference type="EMBL" id="CAC5360607.1"/>
    </source>
</evidence>
<gene>
    <name evidence="5" type="ORF">MCOR_3025</name>
</gene>
<dbReference type="Gene3D" id="1.25.40.20">
    <property type="entry name" value="Ankyrin repeat-containing domain"/>
    <property type="match status" value="2"/>
</dbReference>
<dbReference type="PROSITE" id="PS50088">
    <property type="entry name" value="ANK_REPEAT"/>
    <property type="match status" value="1"/>
</dbReference>
<sequence>MAGLEIHEAAATGDYDSLEEYLKHSKIDVNLKDIEWDDRTALHWACMKGYVECIRLLIEHGADGCARTDEESWTPAHFAAESGRQHALRALFAADIPIDRQNKYGDTPKRVAEIYGQHECVRYLTTAEEEQAKSRKKLGIDEDSDEILKHSKK</sequence>
<evidence type="ECO:0000256" key="3">
    <source>
        <dbReference type="PROSITE-ProRule" id="PRU00023"/>
    </source>
</evidence>
<keyword evidence="6" id="KW-1185">Reference proteome</keyword>
<dbReference type="InterPro" id="IPR002110">
    <property type="entry name" value="Ankyrin_rpt"/>
</dbReference>
<dbReference type="InterPro" id="IPR050776">
    <property type="entry name" value="Ank_Repeat/CDKN_Inhibitor"/>
</dbReference>
<dbReference type="Proteomes" id="UP000507470">
    <property type="component" value="Unassembled WGS sequence"/>
</dbReference>
<dbReference type="PROSITE" id="PS50297">
    <property type="entry name" value="ANK_REP_REGION"/>
    <property type="match status" value="1"/>
</dbReference>
<evidence type="ECO:0000313" key="6">
    <source>
        <dbReference type="Proteomes" id="UP000507470"/>
    </source>
</evidence>
<dbReference type="AlphaFoldDB" id="A0A6J8A268"/>
<evidence type="ECO:0000256" key="2">
    <source>
        <dbReference type="ARBA" id="ARBA00023043"/>
    </source>
</evidence>
<dbReference type="PANTHER" id="PTHR24201:SF15">
    <property type="entry name" value="ANKYRIN REPEAT DOMAIN-CONTAINING PROTEIN 66"/>
    <property type="match status" value="1"/>
</dbReference>
<dbReference type="SMART" id="SM00248">
    <property type="entry name" value="ANK"/>
    <property type="match status" value="3"/>
</dbReference>
<accession>A0A6J8A268</accession>
<dbReference type="SUPFAM" id="SSF48403">
    <property type="entry name" value="Ankyrin repeat"/>
    <property type="match status" value="1"/>
</dbReference>
<evidence type="ECO:0000256" key="4">
    <source>
        <dbReference type="SAM" id="MobiDB-lite"/>
    </source>
</evidence>
<dbReference type="OrthoDB" id="194358at2759"/>
<proteinExistence type="predicted"/>
<dbReference type="EMBL" id="CACVKT020000569">
    <property type="protein sequence ID" value="CAC5360607.1"/>
    <property type="molecule type" value="Genomic_DNA"/>
</dbReference>
<dbReference type="Pfam" id="PF12796">
    <property type="entry name" value="Ank_2"/>
    <property type="match status" value="1"/>
</dbReference>
<protein>
    <submittedName>
        <fullName evidence="5">Ankyrin repeat domain-containing protein 66</fullName>
    </submittedName>
</protein>
<evidence type="ECO:0000256" key="1">
    <source>
        <dbReference type="ARBA" id="ARBA00022737"/>
    </source>
</evidence>
<feature type="region of interest" description="Disordered" evidence="4">
    <location>
        <begin position="129"/>
        <end position="153"/>
    </location>
</feature>
<keyword evidence="1" id="KW-0677">Repeat</keyword>
<dbReference type="PANTHER" id="PTHR24201">
    <property type="entry name" value="ANK_REP_REGION DOMAIN-CONTAINING PROTEIN"/>
    <property type="match status" value="1"/>
</dbReference>